<proteinExistence type="inferred from homology"/>
<dbReference type="SUPFAM" id="SSF143865">
    <property type="entry name" value="CorA soluble domain-like"/>
    <property type="match status" value="1"/>
</dbReference>
<dbReference type="PANTHER" id="PTHR46494:SF1">
    <property type="entry name" value="CORA FAMILY METAL ION TRANSPORTER (EUROFUNG)"/>
    <property type="match status" value="1"/>
</dbReference>
<dbReference type="Gene3D" id="1.20.58.340">
    <property type="entry name" value="Magnesium transport protein CorA, transmembrane region"/>
    <property type="match status" value="2"/>
</dbReference>
<dbReference type="GO" id="GO:0050897">
    <property type="term" value="F:cobalt ion binding"/>
    <property type="evidence" value="ECO:0007669"/>
    <property type="project" value="TreeGrafter"/>
</dbReference>
<keyword evidence="4 12" id="KW-1003">Cell membrane</keyword>
<evidence type="ECO:0000313" key="13">
    <source>
        <dbReference type="EMBL" id="KFN44991.1"/>
    </source>
</evidence>
<evidence type="ECO:0000256" key="8">
    <source>
        <dbReference type="ARBA" id="ARBA00023065"/>
    </source>
</evidence>
<keyword evidence="14" id="KW-1185">Reference proteome</keyword>
<evidence type="ECO:0000256" key="2">
    <source>
        <dbReference type="ARBA" id="ARBA00009765"/>
    </source>
</evidence>
<evidence type="ECO:0000256" key="12">
    <source>
        <dbReference type="RuleBase" id="RU362010"/>
    </source>
</evidence>
<accession>A0A091AZZ4</accession>
<dbReference type="InterPro" id="IPR002523">
    <property type="entry name" value="MgTranspt_CorA/ZnTranspt_ZntB"/>
</dbReference>
<dbReference type="Pfam" id="PF01544">
    <property type="entry name" value="CorA"/>
    <property type="match status" value="1"/>
</dbReference>
<dbReference type="NCBIfam" id="TIGR00383">
    <property type="entry name" value="corA"/>
    <property type="match status" value="1"/>
</dbReference>
<dbReference type="AlphaFoldDB" id="A0A091AZZ4"/>
<dbReference type="GO" id="GO:0015095">
    <property type="term" value="F:magnesium ion transmembrane transporter activity"/>
    <property type="evidence" value="ECO:0007669"/>
    <property type="project" value="UniProtKB-UniRule"/>
</dbReference>
<comment type="similarity">
    <text evidence="2 12">Belongs to the CorA metal ion transporter (MIT) (TC 1.A.35) family.</text>
</comment>
<feature type="transmembrane region" description="Helical" evidence="12">
    <location>
        <begin position="289"/>
        <end position="308"/>
    </location>
</feature>
<organism evidence="13 14">
    <name type="scientific">Arenimonas oryziterrae DSM 21050 = YC6267</name>
    <dbReference type="NCBI Taxonomy" id="1121015"/>
    <lineage>
        <taxon>Bacteria</taxon>
        <taxon>Pseudomonadati</taxon>
        <taxon>Pseudomonadota</taxon>
        <taxon>Gammaproteobacteria</taxon>
        <taxon>Lysobacterales</taxon>
        <taxon>Lysobacteraceae</taxon>
        <taxon>Arenimonas</taxon>
    </lineage>
</organism>
<comment type="subcellular location">
    <subcellularLocation>
        <location evidence="1">Cell membrane</location>
        <topology evidence="1">Multi-pass membrane protein</topology>
    </subcellularLocation>
    <subcellularLocation>
        <location evidence="12">Membrane</location>
        <topology evidence="12">Multi-pass membrane protein</topology>
    </subcellularLocation>
</comment>
<evidence type="ECO:0000256" key="3">
    <source>
        <dbReference type="ARBA" id="ARBA00022448"/>
    </source>
</evidence>
<dbReference type="GO" id="GO:0000287">
    <property type="term" value="F:magnesium ion binding"/>
    <property type="evidence" value="ECO:0007669"/>
    <property type="project" value="TreeGrafter"/>
</dbReference>
<evidence type="ECO:0000256" key="7">
    <source>
        <dbReference type="ARBA" id="ARBA00022989"/>
    </source>
</evidence>
<keyword evidence="9 12" id="KW-0472">Membrane</keyword>
<dbReference type="STRING" id="1121015.GCA_000420545_01533"/>
<dbReference type="SUPFAM" id="SSF144083">
    <property type="entry name" value="Magnesium transport protein CorA, transmembrane region"/>
    <property type="match status" value="1"/>
</dbReference>
<reference evidence="13 14" key="1">
    <citation type="submission" date="2013-09" db="EMBL/GenBank/DDBJ databases">
        <title>Genome sequencing of Arenimonas oryziterrae.</title>
        <authorList>
            <person name="Chen F."/>
            <person name="Wang G."/>
        </authorList>
    </citation>
    <scope>NUCLEOTIDE SEQUENCE [LARGE SCALE GENOMIC DNA]</scope>
    <source>
        <strain evidence="13 14">YC6267</strain>
    </source>
</reference>
<keyword evidence="5 12" id="KW-0812">Transmembrane</keyword>
<evidence type="ECO:0000256" key="9">
    <source>
        <dbReference type="ARBA" id="ARBA00023136"/>
    </source>
</evidence>
<sequence length="346" mass="39016">MPPIAALADDAGMDTALAPPASPMVRNVVAYCSAGKRRADISLEQISDVLAVDDGGFVWVGLYAPDEQLLLKMQEEFSLHPLAVEDALKAHQRPKIELYGDSLFMVLHTAQVVAGHIEFGETHIFIGPRYLLTVRHGASLPFSPARERCEKSPDLMKLGPSYGLYAVLDAVVDNYFPIVGEFQEELNELEKDIFAEDYRRETVRRLYELKRDLTQLRLAVSPMQDMLNQLMQFHPTLIRKEVRVYLRDVHDHVVRVNEAVDTMREMLTAAMSVNLSLVTVAQGEIVKRLAGWAALLAAPTLLTSWYGMNFHHMPELDGRYSYWIMIGVTAAVCVGLYFALRRAKWL</sequence>
<keyword evidence="3 12" id="KW-0813">Transport</keyword>
<dbReference type="InterPro" id="IPR004488">
    <property type="entry name" value="Mg/Co-transport_prot_CorA"/>
</dbReference>
<comment type="caution">
    <text evidence="13">The sequence shown here is derived from an EMBL/GenBank/DDBJ whole genome shotgun (WGS) entry which is preliminary data.</text>
</comment>
<dbReference type="InterPro" id="IPR045863">
    <property type="entry name" value="CorA_TM1_TM2"/>
</dbReference>
<dbReference type="FunFam" id="1.20.58.340:FF:000004">
    <property type="entry name" value="Magnesium transport protein CorA"/>
    <property type="match status" value="1"/>
</dbReference>
<comment type="catalytic activity">
    <reaction evidence="10">
        <text>Mg(2+)(in) = Mg(2+)(out)</text>
        <dbReference type="Rhea" id="RHEA:29827"/>
        <dbReference type="ChEBI" id="CHEBI:18420"/>
    </reaction>
</comment>
<gene>
    <name evidence="12" type="primary">corA</name>
    <name evidence="13" type="ORF">N789_02940</name>
</gene>
<dbReference type="GO" id="GO:0015087">
    <property type="term" value="F:cobalt ion transmembrane transporter activity"/>
    <property type="evidence" value="ECO:0007669"/>
    <property type="project" value="UniProtKB-UniRule"/>
</dbReference>
<dbReference type="InterPro" id="IPR045861">
    <property type="entry name" value="CorA_cytoplasmic_dom"/>
</dbReference>
<keyword evidence="8 12" id="KW-0406">Ion transport</keyword>
<evidence type="ECO:0000313" key="14">
    <source>
        <dbReference type="Proteomes" id="UP000029385"/>
    </source>
</evidence>
<keyword evidence="7 12" id="KW-1133">Transmembrane helix</keyword>
<dbReference type="Gene3D" id="3.30.460.20">
    <property type="entry name" value="CorA soluble domain-like"/>
    <property type="match status" value="1"/>
</dbReference>
<dbReference type="EMBL" id="AVCI01000001">
    <property type="protein sequence ID" value="KFN44991.1"/>
    <property type="molecule type" value="Genomic_DNA"/>
</dbReference>
<evidence type="ECO:0000256" key="6">
    <source>
        <dbReference type="ARBA" id="ARBA00022842"/>
    </source>
</evidence>
<dbReference type="CDD" id="cd12830">
    <property type="entry name" value="MtCorA-like"/>
    <property type="match status" value="1"/>
</dbReference>
<comment type="function">
    <text evidence="11">Mediates influx of magnesium ions. Alternates between open and closed states. Activated by low cytoplasmic Mg(2+) levels. Inactive when cytoplasmic Mg(2+) levels are high.</text>
</comment>
<evidence type="ECO:0000256" key="10">
    <source>
        <dbReference type="ARBA" id="ARBA00034269"/>
    </source>
</evidence>
<evidence type="ECO:0000256" key="11">
    <source>
        <dbReference type="ARBA" id="ARBA00045497"/>
    </source>
</evidence>
<dbReference type="GO" id="GO:0005886">
    <property type="term" value="C:plasma membrane"/>
    <property type="evidence" value="ECO:0007669"/>
    <property type="project" value="UniProtKB-SubCell"/>
</dbReference>
<evidence type="ECO:0000256" key="5">
    <source>
        <dbReference type="ARBA" id="ARBA00022692"/>
    </source>
</evidence>
<dbReference type="PATRIC" id="fig|1121015.4.peg.578"/>
<feature type="transmembrane region" description="Helical" evidence="12">
    <location>
        <begin position="320"/>
        <end position="340"/>
    </location>
</feature>
<name>A0A091AZZ4_9GAMM</name>
<evidence type="ECO:0000256" key="4">
    <source>
        <dbReference type="ARBA" id="ARBA00022475"/>
    </source>
</evidence>
<protein>
    <recommendedName>
        <fullName evidence="12">Magnesium transport protein CorA</fullName>
    </recommendedName>
</protein>
<dbReference type="PANTHER" id="PTHR46494">
    <property type="entry name" value="CORA FAMILY METAL ION TRANSPORTER (EUROFUNG)"/>
    <property type="match status" value="1"/>
</dbReference>
<evidence type="ECO:0000256" key="1">
    <source>
        <dbReference type="ARBA" id="ARBA00004651"/>
    </source>
</evidence>
<dbReference type="eggNOG" id="COG0598">
    <property type="taxonomic scope" value="Bacteria"/>
</dbReference>
<keyword evidence="6 12" id="KW-0460">Magnesium</keyword>
<dbReference type="Proteomes" id="UP000029385">
    <property type="component" value="Unassembled WGS sequence"/>
</dbReference>